<dbReference type="Gene3D" id="2.120.10.30">
    <property type="entry name" value="TolB, C-terminal domain"/>
    <property type="match status" value="1"/>
</dbReference>
<dbReference type="SUPFAM" id="SSF52317">
    <property type="entry name" value="Class I glutamine amidotransferase-like"/>
    <property type="match status" value="1"/>
</dbReference>
<dbReference type="InterPro" id="IPR055557">
    <property type="entry name" value="DUF7133"/>
</dbReference>
<dbReference type="Pfam" id="PF06283">
    <property type="entry name" value="ThuA"/>
    <property type="match status" value="1"/>
</dbReference>
<keyword evidence="1 4" id="KW-0349">Heme</keyword>
<dbReference type="GO" id="GO:0046872">
    <property type="term" value="F:metal ion binding"/>
    <property type="evidence" value="ECO:0007669"/>
    <property type="project" value="UniProtKB-KW"/>
</dbReference>
<evidence type="ECO:0000256" key="4">
    <source>
        <dbReference type="PROSITE-ProRule" id="PRU00433"/>
    </source>
</evidence>
<evidence type="ECO:0000256" key="2">
    <source>
        <dbReference type="ARBA" id="ARBA00022723"/>
    </source>
</evidence>
<dbReference type="NCBIfam" id="TIGR02603">
    <property type="entry name" value="CxxCH_TIGR02603"/>
    <property type="match status" value="1"/>
</dbReference>
<dbReference type="InterPro" id="IPR011042">
    <property type="entry name" value="6-blade_b-propeller_TolB-like"/>
</dbReference>
<dbReference type="InterPro" id="IPR011989">
    <property type="entry name" value="ARM-like"/>
</dbReference>
<feature type="signal peptide" evidence="5">
    <location>
        <begin position="1"/>
        <end position="27"/>
    </location>
</feature>
<feature type="domain" description="Cytochrome c" evidence="6">
    <location>
        <begin position="1126"/>
        <end position="1259"/>
    </location>
</feature>
<evidence type="ECO:0000256" key="1">
    <source>
        <dbReference type="ARBA" id="ARBA00022617"/>
    </source>
</evidence>
<dbReference type="Pfam" id="PF23500">
    <property type="entry name" value="DUF7133"/>
    <property type="match status" value="1"/>
</dbReference>
<dbReference type="InterPro" id="IPR013427">
    <property type="entry name" value="Haem-bd_dom_put"/>
</dbReference>
<keyword evidence="3 4" id="KW-0408">Iron</keyword>
<gene>
    <name evidence="7" type="ORF">V5E97_31515</name>
</gene>
<feature type="chain" id="PRO_5043447900" evidence="5">
    <location>
        <begin position="28"/>
        <end position="1450"/>
    </location>
</feature>
<dbReference type="RefSeq" id="WP_406695552.1">
    <property type="nucleotide sequence ID" value="NZ_CP155447.1"/>
</dbReference>
<dbReference type="Gene3D" id="1.25.10.10">
    <property type="entry name" value="Leucine-rich Repeat Variant"/>
    <property type="match status" value="1"/>
</dbReference>
<dbReference type="PANTHER" id="PTHR33546:SF1">
    <property type="entry name" value="LARGE, MULTIFUNCTIONAL SECRETED PROTEIN"/>
    <property type="match status" value="1"/>
</dbReference>
<dbReference type="GO" id="GO:0009055">
    <property type="term" value="F:electron transfer activity"/>
    <property type="evidence" value="ECO:0007669"/>
    <property type="project" value="InterPro"/>
</dbReference>
<keyword evidence="5" id="KW-0732">Signal</keyword>
<organism evidence="7">
    <name type="scientific">Singulisphaera sp. Ch08</name>
    <dbReference type="NCBI Taxonomy" id="3120278"/>
    <lineage>
        <taxon>Bacteria</taxon>
        <taxon>Pseudomonadati</taxon>
        <taxon>Planctomycetota</taxon>
        <taxon>Planctomycetia</taxon>
        <taxon>Isosphaerales</taxon>
        <taxon>Isosphaeraceae</taxon>
        <taxon>Singulisphaera</taxon>
    </lineage>
</organism>
<dbReference type="InterPro" id="IPR013428">
    <property type="entry name" value="Membrane-bound_put_N"/>
</dbReference>
<evidence type="ECO:0000259" key="6">
    <source>
        <dbReference type="PROSITE" id="PS51007"/>
    </source>
</evidence>
<dbReference type="SUPFAM" id="SSF48371">
    <property type="entry name" value="ARM repeat"/>
    <property type="match status" value="1"/>
</dbReference>
<evidence type="ECO:0000313" key="7">
    <source>
        <dbReference type="EMBL" id="XBH02810.1"/>
    </source>
</evidence>
<dbReference type="Gene3D" id="3.40.50.880">
    <property type="match status" value="1"/>
</dbReference>
<dbReference type="PROSITE" id="PS51007">
    <property type="entry name" value="CYTC"/>
    <property type="match status" value="1"/>
</dbReference>
<dbReference type="InterPro" id="IPR036909">
    <property type="entry name" value="Cyt_c-like_dom_sf"/>
</dbReference>
<protein>
    <submittedName>
        <fullName evidence="7">PVC-type heme-binding CxxCH protein</fullName>
    </submittedName>
</protein>
<accession>A0AAU7CCI6</accession>
<keyword evidence="2 4" id="KW-0479">Metal-binding</keyword>
<sequence length="1450" mass="158519">MRAMAKQAIVAWTVAALSLAVAPLVEAAEPLRVLFLGDQGHHRPADRFHQIEPVLRPRGIELTCSENVDDLNPKTLAGYKAVLLYANIDKIGDDQERALLDYVNGGGGFVPIHCASYCFRNSDKVTRLIGAQFLRHGTGVMRDTIAEPDHPLMKGYRGFESWDETYVHHKHNAEGRTVLAYHEDDQGREPWTWVRTQGKGRVFYTAWGHDERTWGHPGFENLLERGIRWAAATDPAVAGTFADRSAPPLPTMSPKHQNVKPFAYDEAKIAFYPPGGTRQGDGLWNKMQRPVDPAESQKHIIVPEGFTAELFAAEPQIDKPLCMNWDERGRLWIAESVDYPNELKPEGLGRDRIKICEDTDGDGRADKFTVFADKLSIPTSLTFSHGGLIVHQAPQTLFLKDNDGDDKADERRVLFEGWSTRDTHAGPSNMRYGLDNWIWGMVGYSGFSGKVGDEAIKFSQGFYRFKPDGSALEFLRSTSNNSWGLGISEEGLVFGSTANRNPSMYLAIPNRYYEAVRGWSSSVLGMIADTHMFKAVTDRVRQVDHHGGYTAGAGHALYTARAYPEFYWNRTAFVAEPTGHIVGTFVLNREGSDFRSTNPVNLFASDDEWTAPTMAEVGPDGQVWVIDWYNYIVQHNPTPAGFVTGRGGAYETDLRDKTHGRIYRVVNRSAPPKPPFSLATATPQQLVDTLKNSNMFWRIHAQRILVERGDRYVLPALFELTDDLGVDEIGLNPAAIHALWTIHGFGALDGSHPEASAVAIKALGHPSAGVRMNALKVLPRNRQSLEAILTKRLLDDPDALVRLNALLALSEMPESSGVGKAVAALLLKPENAGDRWIPDAATAVAARNALGFLQAVAEVKPGSPRLLAVTSIVAEHYARGGPLLTVNTLINSLGDADPSVVEVVIASLVKGWPKDRPATLDETAEKTFAGILPRISPGAKGQLLRLATGWGSRHFETHATEVGNSLLADVRDERQTENQRIATAKQFVGFRPDDPAVVNSLLEVITPRTSPTLASGIIEALGESRAESVGPALVQLIGRLTPAAKSTAIGVLLRRPVATTALLNAIEKQELSLGDLTLDQTQSLAAHPDVKIRQRARALLARGGSLPNADRQKVIEELSPLVLRGGDAALGKLVFQQQCLKCHTHGAEGGKVGPDLTGMAVHPKEELLVHILDPSRSVEGNYRQYNVATTDGQVFVGVLTSETKTAIELGDAEGKPHVILRADVDELQVSPKSIMPEGFEKQVNPEGIANLLEFLTQRGKFLPLDLAKSATIVSTTGMFYSKDAEAERLIFGDWSPKTFEGVPFRLVDPRGERVPNAIMLFGPTGAFPPTMPKTVRLACNVPAKAIHLLSGVSGWGYPGGRAGSVTMIVRLHYADGTTEDHPLKNGLHFADYIRRVDVPESKFAFPLRGQQIRYLAITPRRTDVISQLEFVKGPDGTAPVVMAVTVEDAG</sequence>
<dbReference type="GO" id="GO:0020037">
    <property type="term" value="F:heme binding"/>
    <property type="evidence" value="ECO:0007669"/>
    <property type="project" value="InterPro"/>
</dbReference>
<reference evidence="7" key="1">
    <citation type="submission" date="2024-05" db="EMBL/GenBank/DDBJ databases">
        <title>Planctomycetes of the genus Singulisphaera possess chitinolytic capabilities.</title>
        <authorList>
            <person name="Ivanova A."/>
        </authorList>
    </citation>
    <scope>NUCLEOTIDE SEQUENCE</scope>
    <source>
        <strain evidence="7">Ch08T</strain>
    </source>
</reference>
<proteinExistence type="predicted"/>
<dbReference type="SUPFAM" id="SSF46626">
    <property type="entry name" value="Cytochrome c"/>
    <property type="match status" value="1"/>
</dbReference>
<dbReference type="PANTHER" id="PTHR33546">
    <property type="entry name" value="LARGE, MULTIFUNCTIONAL SECRETED PROTEIN-RELATED"/>
    <property type="match status" value="1"/>
</dbReference>
<dbReference type="InterPro" id="IPR009056">
    <property type="entry name" value="Cyt_c-like_dom"/>
</dbReference>
<dbReference type="EMBL" id="CP155447">
    <property type="protein sequence ID" value="XBH02810.1"/>
    <property type="molecule type" value="Genomic_DNA"/>
</dbReference>
<name>A0AAU7CCI6_9BACT</name>
<dbReference type="NCBIfam" id="TIGR02604">
    <property type="entry name" value="Piru_Ver_Nterm"/>
    <property type="match status" value="1"/>
</dbReference>
<evidence type="ECO:0000256" key="3">
    <source>
        <dbReference type="ARBA" id="ARBA00023004"/>
    </source>
</evidence>
<dbReference type="InterPro" id="IPR016024">
    <property type="entry name" value="ARM-type_fold"/>
</dbReference>
<dbReference type="InterPro" id="IPR029062">
    <property type="entry name" value="Class_I_gatase-like"/>
</dbReference>
<dbReference type="InterPro" id="IPR011041">
    <property type="entry name" value="Quinoprot_gluc/sorb_DH_b-prop"/>
</dbReference>
<dbReference type="Gene3D" id="1.10.760.10">
    <property type="entry name" value="Cytochrome c-like domain"/>
    <property type="match status" value="1"/>
</dbReference>
<evidence type="ECO:0000256" key="5">
    <source>
        <dbReference type="SAM" id="SignalP"/>
    </source>
</evidence>
<dbReference type="SUPFAM" id="SSF50952">
    <property type="entry name" value="Soluble quinoprotein glucose dehydrogenase"/>
    <property type="match status" value="1"/>
</dbReference>
<dbReference type="InterPro" id="IPR029010">
    <property type="entry name" value="ThuA-like"/>
</dbReference>